<keyword evidence="4" id="KW-0472">Membrane</keyword>
<protein>
    <submittedName>
        <fullName evidence="6">AraC family transcriptional regulator</fullName>
    </submittedName>
</protein>
<feature type="transmembrane region" description="Helical" evidence="4">
    <location>
        <begin position="21"/>
        <end position="45"/>
    </location>
</feature>
<keyword evidence="3" id="KW-0804">Transcription</keyword>
<feature type="domain" description="HTH araC/xylS-type" evidence="5">
    <location>
        <begin position="671"/>
        <end position="770"/>
    </location>
</feature>
<dbReference type="PROSITE" id="PS01124">
    <property type="entry name" value="HTH_ARAC_FAMILY_2"/>
    <property type="match status" value="1"/>
</dbReference>
<keyword evidence="2" id="KW-0238">DNA-binding</keyword>
<sequence length="778" mass="87773">MEVKGGSRLTKEPRLKMESLLMLRFVLPLFIVLTMSLMVGVWIYVRTASVLGEEVKTSNRLLLEQGMNVLDKRWEAIDIFIRRITEDSKVVRLQQTDEPFSSSNLYRTIEARSRLQDYYSPNELVAGYYILFKNNELVLNNDYTANLKDFAEYVQYPDRPKGYITSLVQAYHYRDLVPAEPVTLQGRTTSLLTYMRSFGFANRPNGTVLVLINNSEITKLFGGFKTDGGWAYIADEKGNLVTSIVGPGAKLPGEHLQLPGGSGVLSRQVGTDDMVVTYATSSYNGWSYVAAQPAKIALKKINYIKQMTVTVFLLFMLLSGLIGVFMAYRSSKPVRSILQMLASGSISMTASNSKSPGAFGIIHQGITKLLTSQRELQDTMERQRPFLRAAFFERLLRGQYQSELDMEAVREHVRIEWAGSCYQVALMTFPKRTAVYLAADLEALSRSRLRVRELVSEAGAGSVFVHDVDEDKIALLMQFTDTEPEVVHEQADCFLRELQQQLQQAYGIATLISVGPLYSRQMDIARSFAEAQQALIRSTGSRIVWFEELLPNPSSCYYPESTETRLINLVRTGHVEPLRTLLEELYRHNFVERSLPVFALKVFYFDVLASSFKLGSELGESTLQHGAEALNGLADSVESIEAHFLALKARLETMCEAVSRQRAEHHQQWFLDILAYVDAGYSDPQLSLALLAERYHVTETHLSRLFKEKVGINFFEYLEHLRIEHSKQQLLHTGLPVGEIAISVGYSSSNTFGRAFKRSVGISAMAFRNAGKQEPLKN</sequence>
<dbReference type="Gene3D" id="1.10.10.60">
    <property type="entry name" value="Homeodomain-like"/>
    <property type="match status" value="2"/>
</dbReference>
<evidence type="ECO:0000313" key="6">
    <source>
        <dbReference type="EMBL" id="TVY11108.1"/>
    </source>
</evidence>
<evidence type="ECO:0000256" key="3">
    <source>
        <dbReference type="ARBA" id="ARBA00023163"/>
    </source>
</evidence>
<accession>A0A559KG79</accession>
<dbReference type="PROSITE" id="PS00041">
    <property type="entry name" value="HTH_ARAC_FAMILY_1"/>
    <property type="match status" value="1"/>
</dbReference>
<dbReference type="GO" id="GO:0003700">
    <property type="term" value="F:DNA-binding transcription factor activity"/>
    <property type="evidence" value="ECO:0007669"/>
    <property type="project" value="InterPro"/>
</dbReference>
<dbReference type="GO" id="GO:0043565">
    <property type="term" value="F:sequence-specific DNA binding"/>
    <property type="evidence" value="ECO:0007669"/>
    <property type="project" value="InterPro"/>
</dbReference>
<dbReference type="Pfam" id="PF12833">
    <property type="entry name" value="HTH_18"/>
    <property type="match status" value="1"/>
</dbReference>
<evidence type="ECO:0000313" key="7">
    <source>
        <dbReference type="Proteomes" id="UP000317036"/>
    </source>
</evidence>
<comment type="caution">
    <text evidence="6">The sequence shown here is derived from an EMBL/GenBank/DDBJ whole genome shotgun (WGS) entry which is preliminary data.</text>
</comment>
<dbReference type="Pfam" id="PF17853">
    <property type="entry name" value="GGDEF_2"/>
    <property type="match status" value="1"/>
</dbReference>
<dbReference type="SMART" id="SM00342">
    <property type="entry name" value="HTH_ARAC"/>
    <property type="match status" value="1"/>
</dbReference>
<dbReference type="SUPFAM" id="SSF46689">
    <property type="entry name" value="Homeodomain-like"/>
    <property type="match status" value="1"/>
</dbReference>
<dbReference type="PANTHER" id="PTHR43280:SF2">
    <property type="entry name" value="HTH-TYPE TRANSCRIPTIONAL REGULATOR EXSA"/>
    <property type="match status" value="1"/>
</dbReference>
<organism evidence="6 7">
    <name type="scientific">Paenibacillus cremeus</name>
    <dbReference type="NCBI Taxonomy" id="2163881"/>
    <lineage>
        <taxon>Bacteria</taxon>
        <taxon>Bacillati</taxon>
        <taxon>Bacillota</taxon>
        <taxon>Bacilli</taxon>
        <taxon>Bacillales</taxon>
        <taxon>Paenibacillaceae</taxon>
        <taxon>Paenibacillus</taxon>
    </lineage>
</organism>
<dbReference type="InterPro" id="IPR041522">
    <property type="entry name" value="CdaR_GGDEF"/>
</dbReference>
<name>A0A559KG79_9BACL</name>
<dbReference type="AlphaFoldDB" id="A0A559KG79"/>
<dbReference type="Proteomes" id="UP000317036">
    <property type="component" value="Unassembled WGS sequence"/>
</dbReference>
<gene>
    <name evidence="6" type="ORF">FPZ49_04510</name>
</gene>
<evidence type="ECO:0000256" key="4">
    <source>
        <dbReference type="SAM" id="Phobius"/>
    </source>
</evidence>
<evidence type="ECO:0000256" key="1">
    <source>
        <dbReference type="ARBA" id="ARBA00023015"/>
    </source>
</evidence>
<keyword evidence="1" id="KW-0805">Transcription regulation</keyword>
<dbReference type="InterPro" id="IPR018062">
    <property type="entry name" value="HTH_AraC-typ_CS"/>
</dbReference>
<keyword evidence="4" id="KW-1133">Transmembrane helix</keyword>
<dbReference type="InterPro" id="IPR009057">
    <property type="entry name" value="Homeodomain-like_sf"/>
</dbReference>
<proteinExistence type="predicted"/>
<keyword evidence="7" id="KW-1185">Reference proteome</keyword>
<feature type="transmembrane region" description="Helical" evidence="4">
    <location>
        <begin position="307"/>
        <end position="328"/>
    </location>
</feature>
<reference evidence="6 7" key="1">
    <citation type="submission" date="2019-07" db="EMBL/GenBank/DDBJ databases">
        <authorList>
            <person name="Kim J."/>
        </authorList>
    </citation>
    <scope>NUCLEOTIDE SEQUENCE [LARGE SCALE GENOMIC DNA]</scope>
    <source>
        <strain evidence="6 7">JC52</strain>
    </source>
</reference>
<dbReference type="InterPro" id="IPR018060">
    <property type="entry name" value="HTH_AraC"/>
</dbReference>
<dbReference type="OrthoDB" id="368621at2"/>
<keyword evidence="4" id="KW-0812">Transmembrane</keyword>
<dbReference type="PANTHER" id="PTHR43280">
    <property type="entry name" value="ARAC-FAMILY TRANSCRIPTIONAL REGULATOR"/>
    <property type="match status" value="1"/>
</dbReference>
<dbReference type="EMBL" id="VNJI01000004">
    <property type="protein sequence ID" value="TVY11108.1"/>
    <property type="molecule type" value="Genomic_DNA"/>
</dbReference>
<evidence type="ECO:0000256" key="2">
    <source>
        <dbReference type="ARBA" id="ARBA00023125"/>
    </source>
</evidence>
<evidence type="ECO:0000259" key="5">
    <source>
        <dbReference type="PROSITE" id="PS01124"/>
    </source>
</evidence>